<organism evidence="1 2">
    <name type="scientific">Leucogyrophana mollusca</name>
    <dbReference type="NCBI Taxonomy" id="85980"/>
    <lineage>
        <taxon>Eukaryota</taxon>
        <taxon>Fungi</taxon>
        <taxon>Dikarya</taxon>
        <taxon>Basidiomycota</taxon>
        <taxon>Agaricomycotina</taxon>
        <taxon>Agaricomycetes</taxon>
        <taxon>Agaricomycetidae</taxon>
        <taxon>Boletales</taxon>
        <taxon>Boletales incertae sedis</taxon>
        <taxon>Leucogyrophana</taxon>
    </lineage>
</organism>
<dbReference type="Proteomes" id="UP000790709">
    <property type="component" value="Unassembled WGS sequence"/>
</dbReference>
<evidence type="ECO:0000313" key="2">
    <source>
        <dbReference type="Proteomes" id="UP000790709"/>
    </source>
</evidence>
<keyword evidence="2" id="KW-1185">Reference proteome</keyword>
<dbReference type="EMBL" id="MU266420">
    <property type="protein sequence ID" value="KAH7924639.1"/>
    <property type="molecule type" value="Genomic_DNA"/>
</dbReference>
<proteinExistence type="predicted"/>
<sequence>MDAVSDSQDDDRGSRGLFCALINRISIALSGLVLAVPSPYTSDIGCRRKHFNFREVWYVVRLF</sequence>
<comment type="caution">
    <text evidence="1">The sequence shown here is derived from an EMBL/GenBank/DDBJ whole genome shotgun (WGS) entry which is preliminary data.</text>
</comment>
<reference evidence="1" key="1">
    <citation type="journal article" date="2021" name="New Phytol.">
        <title>Evolutionary innovations through gain and loss of genes in the ectomycorrhizal Boletales.</title>
        <authorList>
            <person name="Wu G."/>
            <person name="Miyauchi S."/>
            <person name="Morin E."/>
            <person name="Kuo A."/>
            <person name="Drula E."/>
            <person name="Varga T."/>
            <person name="Kohler A."/>
            <person name="Feng B."/>
            <person name="Cao Y."/>
            <person name="Lipzen A."/>
            <person name="Daum C."/>
            <person name="Hundley H."/>
            <person name="Pangilinan J."/>
            <person name="Johnson J."/>
            <person name="Barry K."/>
            <person name="LaButti K."/>
            <person name="Ng V."/>
            <person name="Ahrendt S."/>
            <person name="Min B."/>
            <person name="Choi I.G."/>
            <person name="Park H."/>
            <person name="Plett J.M."/>
            <person name="Magnuson J."/>
            <person name="Spatafora J.W."/>
            <person name="Nagy L.G."/>
            <person name="Henrissat B."/>
            <person name="Grigoriev I.V."/>
            <person name="Yang Z.L."/>
            <person name="Xu J."/>
            <person name="Martin F.M."/>
        </authorList>
    </citation>
    <scope>NUCLEOTIDE SEQUENCE</scope>
    <source>
        <strain evidence="1">KUC20120723A-06</strain>
    </source>
</reference>
<accession>A0ACB8BGE1</accession>
<gene>
    <name evidence="1" type="ORF">BV22DRAFT_1034952</name>
</gene>
<evidence type="ECO:0000313" key="1">
    <source>
        <dbReference type="EMBL" id="KAH7924639.1"/>
    </source>
</evidence>
<protein>
    <submittedName>
        <fullName evidence="1">Uncharacterized protein</fullName>
    </submittedName>
</protein>
<name>A0ACB8BGE1_9AGAM</name>